<feature type="region of interest" description="Disordered" evidence="1">
    <location>
        <begin position="54"/>
        <end position="137"/>
    </location>
</feature>
<organism evidence="3 4">
    <name type="scientific">Elsinoe batatas</name>
    <dbReference type="NCBI Taxonomy" id="2601811"/>
    <lineage>
        <taxon>Eukaryota</taxon>
        <taxon>Fungi</taxon>
        <taxon>Dikarya</taxon>
        <taxon>Ascomycota</taxon>
        <taxon>Pezizomycotina</taxon>
        <taxon>Dothideomycetes</taxon>
        <taxon>Dothideomycetidae</taxon>
        <taxon>Myriangiales</taxon>
        <taxon>Elsinoaceae</taxon>
        <taxon>Elsinoe</taxon>
    </lineage>
</organism>
<keyword evidence="2" id="KW-0472">Membrane</keyword>
<feature type="region of interest" description="Disordered" evidence="1">
    <location>
        <begin position="439"/>
        <end position="478"/>
    </location>
</feature>
<dbReference type="Gene3D" id="3.90.550.10">
    <property type="entry name" value="Spore Coat Polysaccharide Biosynthesis Protein SpsA, Chain A"/>
    <property type="match status" value="1"/>
</dbReference>
<dbReference type="PANTHER" id="PTHR11183">
    <property type="entry name" value="GLYCOGENIN SUBFAMILY MEMBER"/>
    <property type="match status" value="1"/>
</dbReference>
<feature type="compositionally biased region" description="Acidic residues" evidence="1">
    <location>
        <begin position="451"/>
        <end position="461"/>
    </location>
</feature>
<name>A0A8K0PEZ7_9PEZI</name>
<proteinExistence type="predicted"/>
<evidence type="ECO:0000256" key="2">
    <source>
        <dbReference type="SAM" id="Phobius"/>
    </source>
</evidence>
<evidence type="ECO:0000313" key="4">
    <source>
        <dbReference type="Proteomes" id="UP000809789"/>
    </source>
</evidence>
<dbReference type="InterPro" id="IPR050587">
    <property type="entry name" value="GNT1/Glycosyltrans_8"/>
</dbReference>
<dbReference type="EMBL" id="JAESVG020000005">
    <property type="protein sequence ID" value="KAG8627316.1"/>
    <property type="molecule type" value="Genomic_DNA"/>
</dbReference>
<protein>
    <recommendedName>
        <fullName evidence="5">Nucleotide-diphospho-sugar transferase</fullName>
    </recommendedName>
</protein>
<dbReference type="Proteomes" id="UP000809789">
    <property type="component" value="Unassembled WGS sequence"/>
</dbReference>
<keyword evidence="2" id="KW-0812">Transmembrane</keyword>
<comment type="caution">
    <text evidence="3">The sequence shown here is derived from an EMBL/GenBank/DDBJ whole genome shotgun (WGS) entry which is preliminary data.</text>
</comment>
<keyword evidence="4" id="KW-1185">Reference proteome</keyword>
<dbReference type="OrthoDB" id="2014201at2759"/>
<gene>
    <name evidence="3" type="ORF">KVT40_004799</name>
</gene>
<feature type="compositionally biased region" description="Polar residues" evidence="1">
    <location>
        <begin position="80"/>
        <end position="89"/>
    </location>
</feature>
<sequence>MHRGSQTSYLLNRGLRISLVVLLFFTIVSLIPFHTDEGEQWRLSHYVYKPKPETPLGYTEEGWKKGYGRLGDPSGKSQEETSAQRNTGDVSGGVQSGEDSDGAAAAGKSREGHASSQKDGTGGTRFDPGPTLDGHAIGTDIKAQGQKSGVALVGIPGKQEASGEPGPYAYVFYATEDAYACSVLVNIDRLQKGFKTKHRIFVLATRDLTKAYLDAFKARGVTVSIQTAPEMPSNSAQYYINCMVKLFAFKMHHIDKTLRRILIIDSDQLILQNLDHLFTTLPEVDLAAPRAYWLGSNMLSSTFMLINLSERTWKRVEEATKTIADDKYDMDIVNDLFNNTAMILTGRYVTINSHWEAWDLPKWWHEEEDWSQIKVEEAIPVDANAEIHGEKVDDVAGHAGHNFHPPPDNAQRHWRRSSVQLRRRFDTLPAEDTKEGVFPKPILRRPHNNPENDEASDEQEGESVTIVDNQPTVPEVPKKEDKPLYKELYQVYPDAAVLHFFALGKPWQWSLQSVIASRPNAHPVFYQQFKEWREAAMESCPGLIGEV</sequence>
<feature type="transmembrane region" description="Helical" evidence="2">
    <location>
        <begin position="15"/>
        <end position="33"/>
    </location>
</feature>
<dbReference type="SUPFAM" id="SSF53448">
    <property type="entry name" value="Nucleotide-diphospho-sugar transferases"/>
    <property type="match status" value="1"/>
</dbReference>
<keyword evidence="2" id="KW-1133">Transmembrane helix</keyword>
<reference evidence="3" key="1">
    <citation type="submission" date="2021-07" db="EMBL/GenBank/DDBJ databases">
        <title>Elsinoe batatas strain:CRI-CJ2 Genome sequencing and assembly.</title>
        <authorList>
            <person name="Huang L."/>
        </authorList>
    </citation>
    <scope>NUCLEOTIDE SEQUENCE</scope>
    <source>
        <strain evidence="3">CRI-CJ2</strain>
    </source>
</reference>
<accession>A0A8K0PEZ7</accession>
<dbReference type="AlphaFoldDB" id="A0A8K0PEZ7"/>
<dbReference type="InterPro" id="IPR029044">
    <property type="entry name" value="Nucleotide-diphossugar_trans"/>
</dbReference>
<evidence type="ECO:0000313" key="3">
    <source>
        <dbReference type="EMBL" id="KAG8627316.1"/>
    </source>
</evidence>
<evidence type="ECO:0008006" key="5">
    <source>
        <dbReference type="Google" id="ProtNLM"/>
    </source>
</evidence>
<evidence type="ECO:0000256" key="1">
    <source>
        <dbReference type="SAM" id="MobiDB-lite"/>
    </source>
</evidence>